<accession>A0A975U201</accession>
<reference evidence="4" key="1">
    <citation type="submission" date="2021-06" db="EMBL/GenBank/DDBJ databases">
        <title>Elioraea tepida, sp. nov., a moderately thermophilic aerobic anoxygenic phototrophic bacterium isolated from an alkaline siliceous hot spring mat community in Yellowstone National Park, WY, USA.</title>
        <authorList>
            <person name="Saini M.K."/>
            <person name="Yoshida S."/>
            <person name="Sebastian A."/>
            <person name="Hirose S."/>
            <person name="Hara E."/>
            <person name="Tamaki H."/>
            <person name="Soulier N.T."/>
            <person name="Albert I."/>
            <person name="Hanada S."/>
            <person name="Bryant D.A."/>
            <person name="Tank M."/>
        </authorList>
    </citation>
    <scope>NUCLEOTIDE SEQUENCE</scope>
    <source>
        <strain evidence="4">MS-P2</strain>
    </source>
</reference>
<sequence>MPLKVVLKPGETLVVNGAVIGSGDRTATIFLHNEAQFLRGREMLRAEEAIGPERALYLAIQMAYLGQAPERAVHDALAALRRARPEAVEEIAAIAELVSMRRHYQALRRCRALFPTATDHAA</sequence>
<proteinExistence type="predicted"/>
<dbReference type="GO" id="GO:0048027">
    <property type="term" value="F:mRNA 5'-UTR binding"/>
    <property type="evidence" value="ECO:0007669"/>
    <property type="project" value="InterPro"/>
</dbReference>
<organism evidence="4 5">
    <name type="scientific">Elioraea tepida</name>
    <dbReference type="NCBI Taxonomy" id="2843330"/>
    <lineage>
        <taxon>Bacteria</taxon>
        <taxon>Pseudomonadati</taxon>
        <taxon>Pseudomonadota</taxon>
        <taxon>Alphaproteobacteria</taxon>
        <taxon>Acetobacterales</taxon>
        <taxon>Elioraeaceae</taxon>
        <taxon>Elioraea</taxon>
    </lineage>
</organism>
<dbReference type="Proteomes" id="UP000694001">
    <property type="component" value="Chromosome"/>
</dbReference>
<dbReference type="GO" id="GO:1902209">
    <property type="term" value="P:negative regulation of bacterial-type flagellum assembly"/>
    <property type="evidence" value="ECO:0007669"/>
    <property type="project" value="InterPro"/>
</dbReference>
<dbReference type="Pfam" id="PF07378">
    <property type="entry name" value="FlbT"/>
    <property type="match status" value="1"/>
</dbReference>
<evidence type="ECO:0000313" key="4">
    <source>
        <dbReference type="EMBL" id="QXM24298.1"/>
    </source>
</evidence>
<keyword evidence="2" id="KW-1005">Bacterial flagellum biogenesis</keyword>
<dbReference type="GO" id="GO:0044781">
    <property type="term" value="P:bacterial-type flagellum organization"/>
    <property type="evidence" value="ECO:0007669"/>
    <property type="project" value="UniProtKB-KW"/>
</dbReference>
<keyword evidence="4" id="KW-0966">Cell projection</keyword>
<dbReference type="InterPro" id="IPR009967">
    <property type="entry name" value="Flagellum_FlbT"/>
</dbReference>
<dbReference type="GO" id="GO:0006402">
    <property type="term" value="P:mRNA catabolic process"/>
    <property type="evidence" value="ECO:0007669"/>
    <property type="project" value="InterPro"/>
</dbReference>
<dbReference type="RefSeq" id="WP_218285355.1">
    <property type="nucleotide sequence ID" value="NZ_CP076448.1"/>
</dbReference>
<evidence type="ECO:0000256" key="2">
    <source>
        <dbReference type="ARBA" id="ARBA00022795"/>
    </source>
</evidence>
<keyword evidence="4" id="KW-0969">Cilium</keyword>
<dbReference type="AlphaFoldDB" id="A0A975U201"/>
<keyword evidence="1" id="KW-0678">Repressor</keyword>
<protein>
    <submittedName>
        <fullName evidence="4">Flagellar biosynthesis repressor FlbT</fullName>
    </submittedName>
</protein>
<dbReference type="KEGG" id="elio:KO353_13755"/>
<keyword evidence="5" id="KW-1185">Reference proteome</keyword>
<keyword evidence="3" id="KW-0694">RNA-binding</keyword>
<gene>
    <name evidence="4" type="ORF">KO353_13755</name>
</gene>
<evidence type="ECO:0000313" key="5">
    <source>
        <dbReference type="Proteomes" id="UP000694001"/>
    </source>
</evidence>
<dbReference type="EMBL" id="CP076448">
    <property type="protein sequence ID" value="QXM24298.1"/>
    <property type="molecule type" value="Genomic_DNA"/>
</dbReference>
<evidence type="ECO:0000256" key="1">
    <source>
        <dbReference type="ARBA" id="ARBA00022491"/>
    </source>
</evidence>
<name>A0A975U201_9PROT</name>
<evidence type="ECO:0000256" key="3">
    <source>
        <dbReference type="ARBA" id="ARBA00022884"/>
    </source>
</evidence>
<keyword evidence="4" id="KW-0282">Flagellum</keyword>